<dbReference type="Pfam" id="PF02470">
    <property type="entry name" value="MlaD"/>
    <property type="match status" value="1"/>
</dbReference>
<evidence type="ECO:0000259" key="2">
    <source>
        <dbReference type="Pfam" id="PF11887"/>
    </source>
</evidence>
<keyword evidence="4" id="KW-1185">Reference proteome</keyword>
<name>A0ABW6S8T4_9NOCA</name>
<dbReference type="PANTHER" id="PTHR33371:SF17">
    <property type="entry name" value="MCE-FAMILY PROTEIN MCE1B"/>
    <property type="match status" value="1"/>
</dbReference>
<evidence type="ECO:0000313" key="4">
    <source>
        <dbReference type="Proteomes" id="UP001601992"/>
    </source>
</evidence>
<gene>
    <name evidence="3" type="ORF">ACFYXQ_33555</name>
</gene>
<evidence type="ECO:0000313" key="3">
    <source>
        <dbReference type="EMBL" id="MFF3572707.1"/>
    </source>
</evidence>
<dbReference type="InterPro" id="IPR052336">
    <property type="entry name" value="MlaD_Phospholipid_Transporter"/>
</dbReference>
<feature type="domain" description="Mammalian cell entry C-terminal" evidence="2">
    <location>
        <begin position="117"/>
        <end position="331"/>
    </location>
</feature>
<dbReference type="InterPro" id="IPR003399">
    <property type="entry name" value="Mce/MlaD"/>
</dbReference>
<dbReference type="Pfam" id="PF11887">
    <property type="entry name" value="Mce4_CUP1"/>
    <property type="match status" value="1"/>
</dbReference>
<sequence length="337" mass="34999">MTIRGSLIKLVVFVAITTLAGFLVATTVGNIRFNPVDSYGAAFTDASGLKPGDDVKVAGVAIGKVKSVDLTGPQSALVKFQVDSKRPLTVTTSARIRYKNLISDRYLELTNGSAATTVLPPGSVIPVSRTNAGLQMDRLVNGFRPLLQGLDPDAANRLTASLVAVLNGEADEITDVVQQVGSLSGTLADKDQAIGAIITNLGSVLATADQRGQDLSDVVTNLQKLVSGLDGDRQTVTNAVDQIDAVTTTLSGTLAQARSPLAADISTLGKTAGNLNAQTDSLTALLAGLPHAYQKISRVSSYGNFVNFFVCGLAIRYPGLQGGADTPMVTAPADRCK</sequence>
<feature type="domain" description="Mce/MlaD" evidence="1">
    <location>
        <begin position="39"/>
        <end position="112"/>
    </location>
</feature>
<accession>A0ABW6S8T4</accession>
<evidence type="ECO:0000259" key="1">
    <source>
        <dbReference type="Pfam" id="PF02470"/>
    </source>
</evidence>
<reference evidence="3 4" key="1">
    <citation type="submission" date="2024-10" db="EMBL/GenBank/DDBJ databases">
        <title>The Natural Products Discovery Center: Release of the First 8490 Sequenced Strains for Exploring Actinobacteria Biosynthetic Diversity.</title>
        <authorList>
            <person name="Kalkreuter E."/>
            <person name="Kautsar S.A."/>
            <person name="Yang D."/>
            <person name="Bader C.D."/>
            <person name="Teijaro C.N."/>
            <person name="Fluegel L."/>
            <person name="Davis C.M."/>
            <person name="Simpson J.R."/>
            <person name="Lauterbach L."/>
            <person name="Steele A.D."/>
            <person name="Gui C."/>
            <person name="Meng S."/>
            <person name="Li G."/>
            <person name="Viehrig K."/>
            <person name="Ye F."/>
            <person name="Su P."/>
            <person name="Kiefer A.F."/>
            <person name="Nichols A."/>
            <person name="Cepeda A.J."/>
            <person name="Yan W."/>
            <person name="Fan B."/>
            <person name="Jiang Y."/>
            <person name="Adhikari A."/>
            <person name="Zheng C.-J."/>
            <person name="Schuster L."/>
            <person name="Cowan T.M."/>
            <person name="Smanski M.J."/>
            <person name="Chevrette M.G."/>
            <person name="De Carvalho L.P.S."/>
            <person name="Shen B."/>
        </authorList>
    </citation>
    <scope>NUCLEOTIDE SEQUENCE [LARGE SCALE GENOMIC DNA]</scope>
    <source>
        <strain evidence="3 4">NPDC002593</strain>
    </source>
</reference>
<dbReference type="NCBIfam" id="TIGR00996">
    <property type="entry name" value="Mtu_fam_mce"/>
    <property type="match status" value="1"/>
</dbReference>
<dbReference type="InterPro" id="IPR005693">
    <property type="entry name" value="Mce"/>
</dbReference>
<dbReference type="Gene3D" id="1.10.287.1490">
    <property type="match status" value="1"/>
</dbReference>
<protein>
    <submittedName>
        <fullName evidence="3">MCE family protein</fullName>
    </submittedName>
</protein>
<comment type="caution">
    <text evidence="3">The sequence shown here is derived from an EMBL/GenBank/DDBJ whole genome shotgun (WGS) entry which is preliminary data.</text>
</comment>
<dbReference type="InterPro" id="IPR024516">
    <property type="entry name" value="Mce_C"/>
</dbReference>
<dbReference type="EMBL" id="JBIAQY010000014">
    <property type="protein sequence ID" value="MFF3572707.1"/>
    <property type="molecule type" value="Genomic_DNA"/>
</dbReference>
<proteinExistence type="predicted"/>
<dbReference type="PANTHER" id="PTHR33371">
    <property type="entry name" value="INTERMEMBRANE PHOSPHOLIPID TRANSPORT SYSTEM BINDING PROTEIN MLAD-RELATED"/>
    <property type="match status" value="1"/>
</dbReference>
<dbReference type="Proteomes" id="UP001601992">
    <property type="component" value="Unassembled WGS sequence"/>
</dbReference>
<dbReference type="RefSeq" id="WP_387406133.1">
    <property type="nucleotide sequence ID" value="NZ_JBIAQY010000014.1"/>
</dbReference>
<organism evidence="3 4">
    <name type="scientific">Nocardia jiangxiensis</name>
    <dbReference type="NCBI Taxonomy" id="282685"/>
    <lineage>
        <taxon>Bacteria</taxon>
        <taxon>Bacillati</taxon>
        <taxon>Actinomycetota</taxon>
        <taxon>Actinomycetes</taxon>
        <taxon>Mycobacteriales</taxon>
        <taxon>Nocardiaceae</taxon>
        <taxon>Nocardia</taxon>
    </lineage>
</organism>